<dbReference type="OrthoDB" id="414982at2759"/>
<dbReference type="PANTHER" id="PTHR31511">
    <property type="entry name" value="PROTEIN CBG23764"/>
    <property type="match status" value="1"/>
</dbReference>
<evidence type="ECO:0000256" key="4">
    <source>
        <dbReference type="ARBA" id="ARBA00022695"/>
    </source>
</evidence>
<gene>
    <name evidence="10" type="ORF">HCN44_007222</name>
</gene>
<organism evidence="10 11">
    <name type="scientific">Aphidius gifuensis</name>
    <name type="common">Parasitoid wasp</name>
    <dbReference type="NCBI Taxonomy" id="684658"/>
    <lineage>
        <taxon>Eukaryota</taxon>
        <taxon>Metazoa</taxon>
        <taxon>Ecdysozoa</taxon>
        <taxon>Arthropoda</taxon>
        <taxon>Hexapoda</taxon>
        <taxon>Insecta</taxon>
        <taxon>Pterygota</taxon>
        <taxon>Neoptera</taxon>
        <taxon>Endopterygota</taxon>
        <taxon>Hymenoptera</taxon>
        <taxon>Apocrita</taxon>
        <taxon>Ichneumonoidea</taxon>
        <taxon>Braconidae</taxon>
        <taxon>Aphidiinae</taxon>
        <taxon>Aphidius</taxon>
    </lineage>
</organism>
<evidence type="ECO:0000256" key="6">
    <source>
        <dbReference type="ARBA" id="ARBA00022932"/>
    </source>
</evidence>
<sequence>DNTVVSLRFIDSFRFMSSSIDRLSSDLSNDQKIITRSECNSEYFDLLCRKGVFPYEYIDSWEKLTETTLPPKKEFFSKLNNSDISDADYEHAKNIWEKFQINTLGEYSDLYLKTDVLLLADIFENFRLSCLSTYSLYALHYFTAPGRAFDAMLKYTGVELELLTDPAMHLFIEKGIRGGVAQCMNRYAKANNRYMGDKYNPEEEESYIMYFDVNNLYGAGMSQYLPYGAEIGYILEVDLDYPKYLHEWHKDLPFCPEQFTAPNSKQSKLMTTLYPKKNY</sequence>
<evidence type="ECO:0000256" key="5">
    <source>
        <dbReference type="ARBA" id="ARBA00022705"/>
    </source>
</evidence>
<comment type="similarity">
    <text evidence="1">Belongs to the DNA polymerase type-B family.</text>
</comment>
<dbReference type="GO" id="GO:0003677">
    <property type="term" value="F:DNA binding"/>
    <property type="evidence" value="ECO:0007669"/>
    <property type="project" value="UniProtKB-KW"/>
</dbReference>
<dbReference type="EC" id="2.7.7.7" evidence="2"/>
<accession>A0A834XNS1</accession>
<dbReference type="GO" id="GO:0000166">
    <property type="term" value="F:nucleotide binding"/>
    <property type="evidence" value="ECO:0007669"/>
    <property type="project" value="InterPro"/>
</dbReference>
<keyword evidence="4" id="KW-0548">Nucleotidyltransferase</keyword>
<keyword evidence="3" id="KW-0808">Transferase</keyword>
<comment type="catalytic activity">
    <reaction evidence="8">
        <text>DNA(n) + a 2'-deoxyribonucleoside 5'-triphosphate = DNA(n+1) + diphosphate</text>
        <dbReference type="Rhea" id="RHEA:22508"/>
        <dbReference type="Rhea" id="RHEA-COMP:17339"/>
        <dbReference type="Rhea" id="RHEA-COMP:17340"/>
        <dbReference type="ChEBI" id="CHEBI:33019"/>
        <dbReference type="ChEBI" id="CHEBI:61560"/>
        <dbReference type="ChEBI" id="CHEBI:173112"/>
        <dbReference type="EC" id="2.7.7.7"/>
    </reaction>
</comment>
<dbReference type="PANTHER" id="PTHR31511:SF12">
    <property type="entry name" value="RHO TERMINATION FACTOR N-TERMINAL DOMAIN-CONTAINING PROTEIN"/>
    <property type="match status" value="1"/>
</dbReference>
<dbReference type="GO" id="GO:0006260">
    <property type="term" value="P:DNA replication"/>
    <property type="evidence" value="ECO:0007669"/>
    <property type="project" value="UniProtKB-KW"/>
</dbReference>
<dbReference type="GO" id="GO:0003887">
    <property type="term" value="F:DNA-directed DNA polymerase activity"/>
    <property type="evidence" value="ECO:0007669"/>
    <property type="project" value="UniProtKB-KW"/>
</dbReference>
<keyword evidence="6" id="KW-0239">DNA-directed DNA polymerase</keyword>
<dbReference type="InterPro" id="IPR043502">
    <property type="entry name" value="DNA/RNA_pol_sf"/>
</dbReference>
<feature type="non-terminal residue" evidence="10">
    <location>
        <position position="279"/>
    </location>
</feature>
<keyword evidence="7" id="KW-0238">DNA-binding</keyword>
<reference evidence="10 11" key="1">
    <citation type="submission" date="2020-08" db="EMBL/GenBank/DDBJ databases">
        <title>Aphidius gifuensis genome sequencing and assembly.</title>
        <authorList>
            <person name="Du Z."/>
        </authorList>
    </citation>
    <scope>NUCLEOTIDE SEQUENCE [LARGE SCALE GENOMIC DNA]</scope>
    <source>
        <strain evidence="10">YNYX2018</strain>
        <tissue evidence="10">Adults</tissue>
    </source>
</reference>
<keyword evidence="11" id="KW-1185">Reference proteome</keyword>
<evidence type="ECO:0000256" key="3">
    <source>
        <dbReference type="ARBA" id="ARBA00022679"/>
    </source>
</evidence>
<evidence type="ECO:0000256" key="2">
    <source>
        <dbReference type="ARBA" id="ARBA00012417"/>
    </source>
</evidence>
<keyword evidence="5" id="KW-0235">DNA replication</keyword>
<feature type="non-terminal residue" evidence="10">
    <location>
        <position position="1"/>
    </location>
</feature>
<evidence type="ECO:0000256" key="8">
    <source>
        <dbReference type="ARBA" id="ARBA00049244"/>
    </source>
</evidence>
<evidence type="ECO:0000313" key="11">
    <source>
        <dbReference type="Proteomes" id="UP000639338"/>
    </source>
</evidence>
<evidence type="ECO:0000259" key="9">
    <source>
        <dbReference type="Pfam" id="PF03175"/>
    </source>
</evidence>
<comment type="caution">
    <text evidence="10">The sequence shown here is derived from an EMBL/GenBank/DDBJ whole genome shotgun (WGS) entry which is preliminary data.</text>
</comment>
<name>A0A834XNS1_APHGI</name>
<dbReference type="Proteomes" id="UP000639338">
    <property type="component" value="Unassembled WGS sequence"/>
</dbReference>
<protein>
    <recommendedName>
        <fullName evidence="2">DNA-directed DNA polymerase</fullName>
        <ecNumber evidence="2">2.7.7.7</ecNumber>
    </recommendedName>
</protein>
<evidence type="ECO:0000256" key="1">
    <source>
        <dbReference type="ARBA" id="ARBA00005755"/>
    </source>
</evidence>
<proteinExistence type="inferred from homology"/>
<dbReference type="Pfam" id="PF03175">
    <property type="entry name" value="DNA_pol_B_2"/>
    <property type="match status" value="1"/>
</dbReference>
<dbReference type="SUPFAM" id="SSF56672">
    <property type="entry name" value="DNA/RNA polymerases"/>
    <property type="match status" value="1"/>
</dbReference>
<dbReference type="InterPro" id="IPR004868">
    <property type="entry name" value="DNA-dir_DNA_pol_B_mt/vir"/>
</dbReference>
<evidence type="ECO:0000256" key="7">
    <source>
        <dbReference type="ARBA" id="ARBA00023125"/>
    </source>
</evidence>
<dbReference type="AlphaFoldDB" id="A0A834XNS1"/>
<dbReference type="EMBL" id="JACMRX010000005">
    <property type="protein sequence ID" value="KAF7988912.1"/>
    <property type="molecule type" value="Genomic_DNA"/>
</dbReference>
<evidence type="ECO:0000313" key="10">
    <source>
        <dbReference type="EMBL" id="KAF7988912.1"/>
    </source>
</evidence>
<feature type="domain" description="DNA-directed DNA polymerase family B mitochondria/virus" evidence="9">
    <location>
        <begin position="5"/>
        <end position="230"/>
    </location>
</feature>